<feature type="domain" description="Peptidase C51" evidence="2">
    <location>
        <begin position="28"/>
        <end position="157"/>
    </location>
</feature>
<accession>A0A0S6VTH2</accession>
<dbReference type="PROSITE" id="PS50911">
    <property type="entry name" value="CHAP"/>
    <property type="match status" value="1"/>
</dbReference>
<dbReference type="AlphaFoldDB" id="A0A0S6VTH2"/>
<dbReference type="Proteomes" id="UP000030700">
    <property type="component" value="Unassembled WGS sequence"/>
</dbReference>
<protein>
    <submittedName>
        <fullName evidence="3">N-acetylmuramoyl-L-alanine amidase Sle1</fullName>
    </submittedName>
</protein>
<keyword evidence="4" id="KW-1185">Reference proteome</keyword>
<feature type="chain" id="PRO_5006631497" evidence="1">
    <location>
        <begin position="31"/>
        <end position="213"/>
    </location>
</feature>
<dbReference type="STRING" id="1499966.U14_00071"/>
<evidence type="ECO:0000313" key="4">
    <source>
        <dbReference type="Proteomes" id="UP000030700"/>
    </source>
</evidence>
<gene>
    <name evidence="3" type="ORF">U14_00071</name>
</gene>
<evidence type="ECO:0000259" key="2">
    <source>
        <dbReference type="PROSITE" id="PS50911"/>
    </source>
</evidence>
<feature type="signal peptide" evidence="1">
    <location>
        <begin position="1"/>
        <end position="30"/>
    </location>
</feature>
<name>A0A0S6VTH2_9BACT</name>
<proteinExistence type="predicted"/>
<dbReference type="InterPro" id="IPR038765">
    <property type="entry name" value="Papain-like_cys_pep_sf"/>
</dbReference>
<evidence type="ECO:0000256" key="1">
    <source>
        <dbReference type="SAM" id="SignalP"/>
    </source>
</evidence>
<dbReference type="EMBL" id="DF820455">
    <property type="protein sequence ID" value="GAK48860.1"/>
    <property type="molecule type" value="Genomic_DNA"/>
</dbReference>
<dbReference type="Gene3D" id="3.90.1720.10">
    <property type="entry name" value="endopeptidase domain like (from Nostoc punctiforme)"/>
    <property type="match status" value="1"/>
</dbReference>
<keyword evidence="1" id="KW-0732">Signal</keyword>
<dbReference type="Pfam" id="PF05257">
    <property type="entry name" value="CHAP"/>
    <property type="match status" value="1"/>
</dbReference>
<evidence type="ECO:0000313" key="3">
    <source>
        <dbReference type="EMBL" id="GAK48860.1"/>
    </source>
</evidence>
<sequence>MNTIQAIRWNRLLVVILFVFVMTGSSVAVAGDYCGGYASPGNPYQCCSNGGNCTWWAWRQAQYVWGINLPWFPGDSGNARNWATSAQNAGYMVLSTPAINTIAVSTTGATGYGHVAWVTKINTNGTIEVSEMNCDYGSGGFKLTTYYTSYFNGGFIYSSSSSYPSTCNCNGSDPVLTCRIASGQTYTCGGGKNSITLKDGFHAEQGSTVTLKP</sequence>
<organism evidence="3 4">
    <name type="scientific">Candidatus Moduliflexus flocculans</name>
    <dbReference type="NCBI Taxonomy" id="1499966"/>
    <lineage>
        <taxon>Bacteria</taxon>
        <taxon>Candidatus Moduliflexota</taxon>
        <taxon>Candidatus Moduliflexia</taxon>
        <taxon>Candidatus Moduliflexales</taxon>
        <taxon>Candidatus Moduliflexaceae</taxon>
    </lineage>
</organism>
<dbReference type="InterPro" id="IPR007921">
    <property type="entry name" value="CHAP_dom"/>
</dbReference>
<dbReference type="HOGENOM" id="CLU_1292314_0_0_0"/>
<dbReference type="SUPFAM" id="SSF54001">
    <property type="entry name" value="Cysteine proteinases"/>
    <property type="match status" value="1"/>
</dbReference>
<reference evidence="3 4" key="1">
    <citation type="journal article" date="2015" name="PeerJ">
        <title>First genomic representation of candidate bacterial phylum KSB3 points to enhanced environmental sensing as a trigger of wastewater bulking.</title>
        <authorList>
            <person name="Sekiguchi Y."/>
            <person name="Ohashi A."/>
            <person name="Parks D.H."/>
            <person name="Yamauchi T."/>
            <person name="Tyson G.W."/>
            <person name="Hugenholtz P."/>
        </authorList>
    </citation>
    <scope>NUCLEOTIDE SEQUENCE [LARGE SCALE GENOMIC DNA]</scope>
</reference>